<accession>A0A1A5ILK5</accession>
<comment type="caution">
    <text evidence="1">The sequence shown here is derived from an EMBL/GenBank/DDBJ whole genome shotgun (WGS) entry which is preliminary data.</text>
</comment>
<dbReference type="Proteomes" id="UP000093748">
    <property type="component" value="Unassembled WGS sequence"/>
</dbReference>
<reference evidence="2" key="1">
    <citation type="submission" date="2016-06" db="EMBL/GenBank/DDBJ databases">
        <title>NZP2037 Pacbio-Illumina hybrid assembly.</title>
        <authorList>
            <person name="Ramsay J.P."/>
        </authorList>
    </citation>
    <scope>NUCLEOTIDE SEQUENCE [LARGE SCALE GENOMIC DNA]</scope>
    <source>
        <strain evidence="2">R7ANS::ICEMlSym2042</strain>
    </source>
</reference>
<dbReference type="AlphaFoldDB" id="A0A1A5ILK5"/>
<evidence type="ECO:0008006" key="3">
    <source>
        <dbReference type="Google" id="ProtNLM"/>
    </source>
</evidence>
<evidence type="ECO:0000313" key="2">
    <source>
        <dbReference type="Proteomes" id="UP000093748"/>
    </source>
</evidence>
<dbReference type="SUPFAM" id="SSF160379">
    <property type="entry name" value="SP0830-like"/>
    <property type="match status" value="1"/>
</dbReference>
<sequence length="181" mass="19949">MQTYVALLYSIILGEGRRVVMADLKAMVEGLGLKNVRTLVATGNLVFEARATDIGKLEQRLETAFEKTFGRHVDIIVRTAEEWLKLAAGNPFPADSAEAGDQVAVRVMRKPAPVEDVAALQAYAAEDEKVLPCAGDIWVVFSRERPTSRLLAAMNHKRLGIGTSRNWNTVRKLAEMVGSRQ</sequence>
<dbReference type="RefSeq" id="WP_032930312.1">
    <property type="nucleotide sequence ID" value="NZ_LZTH01000044.1"/>
</dbReference>
<dbReference type="PANTHER" id="PTHR36439:SF1">
    <property type="entry name" value="DUF1697 DOMAIN-CONTAINING PROTEIN"/>
    <property type="match status" value="1"/>
</dbReference>
<name>A0A1A5ILK5_RHILI</name>
<proteinExistence type="predicted"/>
<evidence type="ECO:0000313" key="1">
    <source>
        <dbReference type="EMBL" id="OBP79673.1"/>
    </source>
</evidence>
<dbReference type="Gene3D" id="3.30.70.1280">
    <property type="entry name" value="SP0830-like domains"/>
    <property type="match status" value="1"/>
</dbReference>
<dbReference type="EMBL" id="LZTJ01000003">
    <property type="protein sequence ID" value="OBP79673.1"/>
    <property type="molecule type" value="Genomic_DNA"/>
</dbReference>
<dbReference type="InterPro" id="IPR012545">
    <property type="entry name" value="DUF1697"/>
</dbReference>
<gene>
    <name evidence="1" type="ORF">BAE39_28350</name>
</gene>
<dbReference type="GeneID" id="66684016"/>
<dbReference type="PANTHER" id="PTHR36439">
    <property type="entry name" value="BLL4334 PROTEIN"/>
    <property type="match status" value="1"/>
</dbReference>
<organism evidence="1 2">
    <name type="scientific">Rhizobium loti</name>
    <name type="common">Mesorhizobium loti</name>
    <dbReference type="NCBI Taxonomy" id="381"/>
    <lineage>
        <taxon>Bacteria</taxon>
        <taxon>Pseudomonadati</taxon>
        <taxon>Pseudomonadota</taxon>
        <taxon>Alphaproteobacteria</taxon>
        <taxon>Hyphomicrobiales</taxon>
        <taxon>Phyllobacteriaceae</taxon>
        <taxon>Mesorhizobium</taxon>
    </lineage>
</organism>
<protein>
    <recommendedName>
        <fullName evidence="3">DUF1697 domain-containing protein</fullName>
    </recommendedName>
</protein>
<dbReference type="PIRSF" id="PIRSF008502">
    <property type="entry name" value="UCP008502"/>
    <property type="match status" value="1"/>
</dbReference>
<dbReference type="OrthoDB" id="9806494at2"/>
<dbReference type="Pfam" id="PF08002">
    <property type="entry name" value="DUF1697"/>
    <property type="match status" value="1"/>
</dbReference>